<name>E1IFL5_9CHLR</name>
<feature type="repeat" description="WD" evidence="3">
    <location>
        <begin position="1058"/>
        <end position="1087"/>
    </location>
</feature>
<dbReference type="Gene3D" id="3.40.50.300">
    <property type="entry name" value="P-loop containing nucleotide triphosphate hydrolases"/>
    <property type="match status" value="1"/>
</dbReference>
<dbReference type="SUPFAM" id="SSF52540">
    <property type="entry name" value="P-loop containing nucleoside triphosphate hydrolases"/>
    <property type="match status" value="1"/>
</dbReference>
<dbReference type="InterPro" id="IPR001680">
    <property type="entry name" value="WD40_rpt"/>
</dbReference>
<dbReference type="InterPro" id="IPR019775">
    <property type="entry name" value="WD40_repeat_CS"/>
</dbReference>
<feature type="repeat" description="WD" evidence="3">
    <location>
        <begin position="1167"/>
        <end position="1210"/>
    </location>
</feature>
<evidence type="ECO:0000259" key="5">
    <source>
        <dbReference type="Pfam" id="PF20703"/>
    </source>
</evidence>
<dbReference type="PROSITE" id="PS50294">
    <property type="entry name" value="WD_REPEATS_REGION"/>
    <property type="match status" value="3"/>
</dbReference>
<evidence type="ECO:0000313" key="6">
    <source>
        <dbReference type="EMBL" id="EFO80031.1"/>
    </source>
</evidence>
<feature type="repeat" description="WD" evidence="3">
    <location>
        <begin position="999"/>
        <end position="1040"/>
    </location>
</feature>
<dbReference type="GO" id="GO:0006508">
    <property type="term" value="P:proteolysis"/>
    <property type="evidence" value="ECO:0007669"/>
    <property type="project" value="InterPro"/>
</dbReference>
<dbReference type="PROSITE" id="PS50082">
    <property type="entry name" value="WD_REPEATS_2"/>
    <property type="match status" value="6"/>
</dbReference>
<feature type="repeat" description="WD" evidence="3">
    <location>
        <begin position="1087"/>
        <end position="1128"/>
    </location>
</feature>
<evidence type="ECO:0000259" key="4">
    <source>
        <dbReference type="Pfam" id="PF00656"/>
    </source>
</evidence>
<dbReference type="eggNOG" id="COG2319">
    <property type="taxonomic scope" value="Bacteria"/>
</dbReference>
<evidence type="ECO:0000256" key="3">
    <source>
        <dbReference type="PROSITE-ProRule" id="PRU00221"/>
    </source>
</evidence>
<dbReference type="Gene3D" id="2.130.10.10">
    <property type="entry name" value="YVTN repeat-like/Quinoprotein amine dehydrogenase"/>
    <property type="match status" value="3"/>
</dbReference>
<dbReference type="InterPro" id="IPR011047">
    <property type="entry name" value="Quinoprotein_ADH-like_sf"/>
</dbReference>
<feature type="repeat" description="WD" evidence="3">
    <location>
        <begin position="914"/>
        <end position="955"/>
    </location>
</feature>
<keyword evidence="1 3" id="KW-0853">WD repeat</keyword>
<proteinExistence type="predicted"/>
<dbReference type="CDD" id="cd00200">
    <property type="entry name" value="WD40"/>
    <property type="match status" value="2"/>
</dbReference>
<organism evidence="6 7">
    <name type="scientific">Oscillochloris trichoides DG-6</name>
    <dbReference type="NCBI Taxonomy" id="765420"/>
    <lineage>
        <taxon>Bacteria</taxon>
        <taxon>Bacillati</taxon>
        <taxon>Chloroflexota</taxon>
        <taxon>Chloroflexia</taxon>
        <taxon>Chloroflexales</taxon>
        <taxon>Chloroflexineae</taxon>
        <taxon>Oscillochloridaceae</taxon>
        <taxon>Oscillochloris</taxon>
    </lineage>
</organism>
<dbReference type="SUPFAM" id="SSF50998">
    <property type="entry name" value="Quinoprotein alcohol dehydrogenase-like"/>
    <property type="match status" value="1"/>
</dbReference>
<feature type="repeat" description="WD" evidence="3">
    <location>
        <begin position="1366"/>
        <end position="1398"/>
    </location>
</feature>
<dbReference type="Proteomes" id="UP000054010">
    <property type="component" value="Unassembled WGS sequence"/>
</dbReference>
<dbReference type="STRING" id="765420.OSCT_2116"/>
<dbReference type="InterPro" id="IPR049052">
    <property type="entry name" value="nSTAND1"/>
</dbReference>
<keyword evidence="7" id="KW-1185">Reference proteome</keyword>
<dbReference type="Pfam" id="PF00656">
    <property type="entry name" value="Peptidase_C14"/>
    <property type="match status" value="1"/>
</dbReference>
<dbReference type="eggNOG" id="COG4249">
    <property type="taxonomic scope" value="Bacteria"/>
</dbReference>
<reference evidence="6 7" key="1">
    <citation type="journal article" date="2011" name="J. Bacteriol.">
        <title>Draft genome sequence of the anoxygenic filamentous phototrophic bacterium Oscillochloris trichoides subsp. DG-6.</title>
        <authorList>
            <person name="Kuznetsov B.B."/>
            <person name="Ivanovsky R.N."/>
            <person name="Keppen O.I."/>
            <person name="Sukhacheva M.V."/>
            <person name="Bumazhkin B.K."/>
            <person name="Patutina E.O."/>
            <person name="Beletsky A.V."/>
            <person name="Mardanov A.V."/>
            <person name="Baslerov R.V."/>
            <person name="Panteleeva A.N."/>
            <person name="Kolganova T.V."/>
            <person name="Ravin N.V."/>
            <person name="Skryabin K.G."/>
        </authorList>
    </citation>
    <scope>NUCLEOTIDE SEQUENCE [LARGE SCALE GENOMIC DNA]</scope>
    <source>
        <strain evidence="6 7">DG-6</strain>
    </source>
</reference>
<dbReference type="OrthoDB" id="141273at2"/>
<evidence type="ECO:0000256" key="1">
    <source>
        <dbReference type="ARBA" id="ARBA00022574"/>
    </source>
</evidence>
<dbReference type="InterPro" id="IPR027417">
    <property type="entry name" value="P-loop_NTPase"/>
</dbReference>
<evidence type="ECO:0000313" key="7">
    <source>
        <dbReference type="Proteomes" id="UP000054010"/>
    </source>
</evidence>
<dbReference type="InterPro" id="IPR036322">
    <property type="entry name" value="WD40_repeat_dom_sf"/>
</dbReference>
<dbReference type="InterPro" id="IPR015943">
    <property type="entry name" value="WD40/YVTN_repeat-like_dom_sf"/>
</dbReference>
<dbReference type="Pfam" id="PF20703">
    <property type="entry name" value="nSTAND1"/>
    <property type="match status" value="1"/>
</dbReference>
<dbReference type="SMART" id="SM00320">
    <property type="entry name" value="WD40"/>
    <property type="match status" value="12"/>
</dbReference>
<feature type="domain" description="Peptidase C14 caspase" evidence="4">
    <location>
        <begin position="7"/>
        <end position="262"/>
    </location>
</feature>
<accession>E1IFL5</accession>
<feature type="domain" description="Novel STAND NTPase 1" evidence="5">
    <location>
        <begin position="303"/>
        <end position="697"/>
    </location>
</feature>
<dbReference type="eggNOG" id="COG1672">
    <property type="taxonomic scope" value="Bacteria"/>
</dbReference>
<dbReference type="SUPFAM" id="SSF50978">
    <property type="entry name" value="WD40 repeat-like"/>
    <property type="match status" value="2"/>
</dbReference>
<protein>
    <submittedName>
        <fullName evidence="6">Peptidase C14, caspase catalytic subunit p20</fullName>
    </submittedName>
</protein>
<gene>
    <name evidence="6" type="ORF">OSCT_2116</name>
</gene>
<dbReference type="InterPro" id="IPR011600">
    <property type="entry name" value="Pept_C14_caspase"/>
</dbReference>
<dbReference type="GO" id="GO:0004197">
    <property type="term" value="F:cysteine-type endopeptidase activity"/>
    <property type="evidence" value="ECO:0007669"/>
    <property type="project" value="InterPro"/>
</dbReference>
<comment type="caution">
    <text evidence="6">The sequence shown here is derived from an EMBL/GenBank/DDBJ whole genome shotgun (WGS) entry which is preliminary data.</text>
</comment>
<dbReference type="SUPFAM" id="SSF52129">
    <property type="entry name" value="Caspase-like"/>
    <property type="match status" value="1"/>
</dbReference>
<sequence length="1615" mass="180617">MNGEFRRNIAIIIGIEDYSSGIDRLQTPVNDAQHLATILETQHHYAPTLLTKGVTKERLTALFCAELPQTISANDRLLVYFAGHGIAIEAQDGPEGYLLPQDARLLSPTTYLAMTDLYCWLANLPCRHILLILDCCFAGAMRWSSTRHVRLGASVLYRERFERFTKEPAYQILTSSAHDQYALDSIRGISSDLRGMQRVDGRHHSPFALALFAALRGAADIMPPGKGDGVITATELYLYLRDTVEQEAAKHKNHQQTPGLWSAPRSVQGKYQHYDRGEYVFLVPGHAELNLPAALPLRMEQNPYLGLHTYTEESAKLFFGRSELITQLYNYVIDHPLTVVLGPSGIGKSSLVLAGLIPKLQKAKDYHILPPLRPANAADHPFTYLLQFLTERLGSPTAAATTPVEIVTHWFQSHPEQQLVLVIDQLEELITVCRNEHETEAFLTLLDQILSSHPKLFHLVCTLRSDFEPAFDRRWSSRWWSDGRFIVPPMQADDLRQVIEEPAIVRVLHFEPPELVDELIREVIDSPGALPLLSFTLSELYRLYVRSQREDRALTQTDYEQLGRVYGALRQRADEEYQRMPDRAHQQTMIRIMLRMVSIEGGELSRRRVRKTELEYPSSEENARVEEVLKRLTDARLLVSGSTEIAGKRIAYVEPAHDTLVRTWGYVGGGQHLSEDDLLLQRQLTQAADAWQQEESTRNVRLLWNNSPRLPQLQRIIQSDRSTQQDERRFFSWMRQTLWPATTPTNPNPTWLNRVETQFVLASIMQRRNRWRQLIGWVVLAFMTISITAMIALVQRNEAQRQEEEALRQLAISESQRLAQMVEDIRASQPEQGLTLAYEAGSRNDNALSRQALWDSLAAMPLPSISYGDGTDQQVESVALSPDGNALLLTPVRNTPNANSAILWDLRNTRTISLTVDADLIYSARFSPDSQKIVTTDNDGWARIWNLQGQQITAFPPFTVGMALYQDAYFIADDQILVLDSDYGAHIFAIGQPTPITSFLGHQQRIWAVAASSDQQHLLTSGRDGVAILWDLRGQQIATIAPSSADSLAYSYAWQAVFSPDGQHILTPAPDGVARLWDLTGREVMRFSGYTSPIRYICFSPDGQSILTSAEDGMVRLWDLTGKELQSFAHDSLAVTAIFSPDGQQILTAAGQWLRLWTLDGRILHAWNAHAQDIETAVFSSETDLHRIVSWGRDGRARLWDLSYLSAMQLPRAGEFVFSPQRQQVLAINSDTSASLINLADHASISLLHPISNAIFSADGRYLLSHADGEPVRLWTTDGQLHANLDLQSEAVLSMALSPDGQTILTTTGKTAQLWHADASLSATLSHPTGNITLVALDPHGQMALTAGDDAVPLLWNMQGELIAKLIGHTNSIAHASFSPNGQYILTTANDATARLWSREGHLLQTFAFEGQDFSPVLNAQFSPDSDRVLVWYSPEQTTQQSLKAKIWSIDGQLISDLSGRAGMIRSATFSSSQPCGATQPDPLAPYLLTTSTDGSIRLWSTTGTQIMQITAAVQEKPLTTLDTIDLLLNQGNDLNAINQAIFDQQACHILTLSNQSILTQSVYRMSDMLSSAACRIGRDLTQQEIIDYGLISNRRFVFSNRHCPPEINPSALVK</sequence>
<dbReference type="EMBL" id="ADVR01000092">
    <property type="protein sequence ID" value="EFO80031.1"/>
    <property type="molecule type" value="Genomic_DNA"/>
</dbReference>
<evidence type="ECO:0000256" key="2">
    <source>
        <dbReference type="ARBA" id="ARBA00022737"/>
    </source>
</evidence>
<dbReference type="InterPro" id="IPR029030">
    <property type="entry name" value="Caspase-like_dom_sf"/>
</dbReference>
<dbReference type="HOGENOM" id="CLU_002352_0_0_0"/>
<dbReference type="Pfam" id="PF00400">
    <property type="entry name" value="WD40"/>
    <property type="match status" value="5"/>
</dbReference>
<dbReference type="Gene3D" id="3.40.50.1460">
    <property type="match status" value="1"/>
</dbReference>
<dbReference type="PANTHER" id="PTHR19848:SF8">
    <property type="entry name" value="F-BOX AND WD REPEAT DOMAIN CONTAINING 7"/>
    <property type="match status" value="1"/>
</dbReference>
<dbReference type="PANTHER" id="PTHR19848">
    <property type="entry name" value="WD40 REPEAT PROTEIN"/>
    <property type="match status" value="1"/>
</dbReference>
<dbReference type="PROSITE" id="PS00678">
    <property type="entry name" value="WD_REPEATS_1"/>
    <property type="match status" value="3"/>
</dbReference>
<keyword evidence="2" id="KW-0677">Repeat</keyword>